<accession>A0A3B0ZLV2</accession>
<feature type="compositionally biased region" description="Low complexity" evidence="1">
    <location>
        <begin position="211"/>
        <end position="221"/>
    </location>
</feature>
<evidence type="ECO:0000313" key="2">
    <source>
        <dbReference type="EMBL" id="VAW94408.1"/>
    </source>
</evidence>
<feature type="region of interest" description="Disordered" evidence="1">
    <location>
        <begin position="202"/>
        <end position="253"/>
    </location>
</feature>
<gene>
    <name evidence="2" type="ORF">MNBD_GAMMA22-1607</name>
</gene>
<proteinExistence type="predicted"/>
<name>A0A3B0ZLV2_9ZZZZ</name>
<dbReference type="EMBL" id="UOFS01000015">
    <property type="protein sequence ID" value="VAW94408.1"/>
    <property type="molecule type" value="Genomic_DNA"/>
</dbReference>
<dbReference type="AlphaFoldDB" id="A0A3B0ZLV2"/>
<reference evidence="2" key="1">
    <citation type="submission" date="2018-06" db="EMBL/GenBank/DDBJ databases">
        <authorList>
            <person name="Zhirakovskaya E."/>
        </authorList>
    </citation>
    <scope>NUCLEOTIDE SEQUENCE</scope>
</reference>
<evidence type="ECO:0000256" key="1">
    <source>
        <dbReference type="SAM" id="MobiDB-lite"/>
    </source>
</evidence>
<organism evidence="2">
    <name type="scientific">hydrothermal vent metagenome</name>
    <dbReference type="NCBI Taxonomy" id="652676"/>
    <lineage>
        <taxon>unclassified sequences</taxon>
        <taxon>metagenomes</taxon>
        <taxon>ecological metagenomes</taxon>
    </lineage>
</organism>
<protein>
    <submittedName>
        <fullName evidence="2">Uncharacterized protein</fullName>
    </submittedName>
</protein>
<sequence>MTKTQKFLTGFILNCLLLPSWSLQATELNDFIGNWKGNINNATTNKTDQVEISLWLTPKKRLSGVAVYSDRACMTQVIQQKFNSDKLVLLEKGKCGKQSVTLNKIDDKLHFTRSSNKKNTNDSTTLSTANQSKQIQAFTDFFNYTGKLYSPDYIKKMQAMQMQTVQLAIAKQKLRMVKTKKQLTKANIKAEQQRQANAKYLKREKERQRQAKLQATQKQQLSHVAGNNSNKSTKQKEQQSVYDMYPDSPNTTLPSIMAAGKSTPKNSTPPAAIRALPKPKGRKLKNLKGFWLVSGESGSISKVTKQTNNNKYRYTMVYQQPKANKYSQAGFRKGDIRSIGIFDISNQILIDTPSMKASAANDAFANPQCSVIKASTSKYVLQDLGKVAAFPTAKAYTIKRVTPAHKICRYYLLTSGSCTIKRCSEMYTEKNIEQYKAKDDLLTNTYAYAKQYSQSIRYIGPSDAQLEKNLRKEKKDINRRDFKRLVKFGKNLDKAMKQSNIDRQRRQKERNRRKQMKRYKNTRTVMKALAVPDATTCQQYLEKNEYDDYDELALYGVKIGMAFSSAHQALMCNQFRIPLNILATIRSAKQYLSFGGGKRYFRKMSDGSIQFINLVLTPDQNQRGQRAYKIYSAKFSHELRPLSAETQWDAVRDKVLDKYDLSGRDKNDYSIIFKRNRQESLVITATRPLKDKRYAWTINLCCKR</sequence>